<proteinExistence type="predicted"/>
<evidence type="ECO:0000256" key="1">
    <source>
        <dbReference type="ARBA" id="ARBA00022741"/>
    </source>
</evidence>
<evidence type="ECO:0000259" key="3">
    <source>
        <dbReference type="Pfam" id="PF13191"/>
    </source>
</evidence>
<dbReference type="Proteomes" id="UP001596025">
    <property type="component" value="Unassembled WGS sequence"/>
</dbReference>
<keyword evidence="2" id="KW-0067">ATP-binding</keyword>
<evidence type="ECO:0000256" key="2">
    <source>
        <dbReference type="ARBA" id="ARBA00022840"/>
    </source>
</evidence>
<organism evidence="4 5">
    <name type="scientific">Geodermatophilus arenarius</name>
    <dbReference type="NCBI Taxonomy" id="1137990"/>
    <lineage>
        <taxon>Bacteria</taxon>
        <taxon>Bacillati</taxon>
        <taxon>Actinomycetota</taxon>
        <taxon>Actinomycetes</taxon>
        <taxon>Geodermatophilales</taxon>
        <taxon>Geodermatophilaceae</taxon>
        <taxon>Geodermatophilus</taxon>
    </lineage>
</organism>
<dbReference type="PANTHER" id="PTHR16305">
    <property type="entry name" value="TESTICULAR SOLUBLE ADENYLYL CYCLASE"/>
    <property type="match status" value="1"/>
</dbReference>
<sequence>MGDTTTGGSGLVGRETEDGVVRAFLARAADRGDALVVTGDPGVGRTAVLDAAAGTAAATGALVLRAAGVGSETEVGHAGLSQLLLPLLDGPEGPPGGALAAVLGVRPGAPPGPLAVASAVLALVDRAARGRPVLLVVDDLPELDRSSARVLGLVARRLPGRRCGFLAAARTGGDPLPDTGLPRLELGPLDEAASAELLRTRAPALPASVRRRVLDAARGNPLALLELPAVLTGDDGGPVPLPPGTRLHAVFARPVGALPAPTRALLLLAALEGTGDLRALRAAALADGRWSDDGWLDDLAPAERARLVRVDLAAGRVALRHPLTGAAAVELASSGDRLRAHAALARALAGDPERCAGHLAQATLGPDGEAAGLLERAAGRARQRGDGAGAVALLLRAADLTPPGPARARWLAAAAVATVDTTGDLPAVPGMLARARG</sequence>
<reference evidence="5" key="1">
    <citation type="journal article" date="2019" name="Int. J. Syst. Evol. Microbiol.">
        <title>The Global Catalogue of Microorganisms (GCM) 10K type strain sequencing project: providing services to taxonomists for standard genome sequencing and annotation.</title>
        <authorList>
            <consortium name="The Broad Institute Genomics Platform"/>
            <consortium name="The Broad Institute Genome Sequencing Center for Infectious Disease"/>
            <person name="Wu L."/>
            <person name="Ma J."/>
        </authorList>
    </citation>
    <scope>NUCLEOTIDE SEQUENCE [LARGE SCALE GENOMIC DNA]</scope>
    <source>
        <strain evidence="5">CCUG 62763</strain>
    </source>
</reference>
<keyword evidence="1" id="KW-0547">Nucleotide-binding</keyword>
<dbReference type="InterPro" id="IPR027417">
    <property type="entry name" value="P-loop_NTPase"/>
</dbReference>
<feature type="domain" description="Orc1-like AAA ATPase" evidence="3">
    <location>
        <begin position="11"/>
        <end position="159"/>
    </location>
</feature>
<dbReference type="SUPFAM" id="SSF52540">
    <property type="entry name" value="P-loop containing nucleoside triphosphate hydrolases"/>
    <property type="match status" value="1"/>
</dbReference>
<dbReference type="RefSeq" id="WP_387994177.1">
    <property type="nucleotide sequence ID" value="NZ_JBHSGR010000037.1"/>
</dbReference>
<accession>A0ABV9LPR4</accession>
<feature type="non-terminal residue" evidence="4">
    <location>
        <position position="437"/>
    </location>
</feature>
<dbReference type="PANTHER" id="PTHR16305:SF35">
    <property type="entry name" value="TRANSCRIPTIONAL ACTIVATOR DOMAIN"/>
    <property type="match status" value="1"/>
</dbReference>
<evidence type="ECO:0000313" key="5">
    <source>
        <dbReference type="Proteomes" id="UP001596025"/>
    </source>
</evidence>
<dbReference type="Pfam" id="PF13191">
    <property type="entry name" value="AAA_16"/>
    <property type="match status" value="1"/>
</dbReference>
<dbReference type="InterPro" id="IPR041664">
    <property type="entry name" value="AAA_16"/>
</dbReference>
<evidence type="ECO:0000313" key="4">
    <source>
        <dbReference type="EMBL" id="MFC4696104.1"/>
    </source>
</evidence>
<dbReference type="EMBL" id="JBHSGR010000037">
    <property type="protein sequence ID" value="MFC4696104.1"/>
    <property type="molecule type" value="Genomic_DNA"/>
</dbReference>
<name>A0ABV9LPR4_9ACTN</name>
<comment type="caution">
    <text evidence="4">The sequence shown here is derived from an EMBL/GenBank/DDBJ whole genome shotgun (WGS) entry which is preliminary data.</text>
</comment>
<gene>
    <name evidence="4" type="ORF">ACFO3M_22075</name>
</gene>
<keyword evidence="5" id="KW-1185">Reference proteome</keyword>
<protein>
    <submittedName>
        <fullName evidence="4">AAA family ATPase</fullName>
    </submittedName>
</protein>